<gene>
    <name evidence="2" type="ORF">GCM10022281_16660</name>
</gene>
<dbReference type="EMBL" id="BAABBR010000001">
    <property type="protein sequence ID" value="GAA4036720.1"/>
    <property type="molecule type" value="Genomic_DNA"/>
</dbReference>
<dbReference type="Gene3D" id="3.40.630.30">
    <property type="match status" value="1"/>
</dbReference>
<evidence type="ECO:0000313" key="2">
    <source>
        <dbReference type="EMBL" id="GAA4036720.1"/>
    </source>
</evidence>
<dbReference type="Proteomes" id="UP001424459">
    <property type="component" value="Unassembled WGS sequence"/>
</dbReference>
<dbReference type="InterPro" id="IPR000182">
    <property type="entry name" value="GNAT_dom"/>
</dbReference>
<protein>
    <submittedName>
        <fullName evidence="2">GNAT family N-acetyltransferase</fullName>
    </submittedName>
</protein>
<dbReference type="Pfam" id="PF13302">
    <property type="entry name" value="Acetyltransf_3"/>
    <property type="match status" value="1"/>
</dbReference>
<sequence>MHRIMRDPQAMRYWSTLPHESVRQTADWVRSMLDPPAEGDDFIITLDGAVIGKLGAWKLPDIGYLLDPAHWGRGYASEALAAFLAHRRRLGTSHLTADTDPRNTPSIKLLQRHGFVETGRAEKTWLIGDQWYDSIYWRLDF</sequence>
<dbReference type="SUPFAM" id="SSF55729">
    <property type="entry name" value="Acyl-CoA N-acyltransferases (Nat)"/>
    <property type="match status" value="1"/>
</dbReference>
<proteinExistence type="predicted"/>
<dbReference type="InterPro" id="IPR051531">
    <property type="entry name" value="N-acetyltransferase"/>
</dbReference>
<evidence type="ECO:0000259" key="1">
    <source>
        <dbReference type="PROSITE" id="PS51186"/>
    </source>
</evidence>
<reference evidence="3" key="1">
    <citation type="journal article" date="2019" name="Int. J. Syst. Evol. Microbiol.">
        <title>The Global Catalogue of Microorganisms (GCM) 10K type strain sequencing project: providing services to taxonomists for standard genome sequencing and annotation.</title>
        <authorList>
            <consortium name="The Broad Institute Genomics Platform"/>
            <consortium name="The Broad Institute Genome Sequencing Center for Infectious Disease"/>
            <person name="Wu L."/>
            <person name="Ma J."/>
        </authorList>
    </citation>
    <scope>NUCLEOTIDE SEQUENCE [LARGE SCALE GENOMIC DNA]</scope>
    <source>
        <strain evidence="3">JCM 17564</strain>
    </source>
</reference>
<organism evidence="2 3">
    <name type="scientific">Sphingomonas rosea</name>
    <dbReference type="NCBI Taxonomy" id="335605"/>
    <lineage>
        <taxon>Bacteria</taxon>
        <taxon>Pseudomonadati</taxon>
        <taxon>Pseudomonadota</taxon>
        <taxon>Alphaproteobacteria</taxon>
        <taxon>Sphingomonadales</taxon>
        <taxon>Sphingomonadaceae</taxon>
        <taxon>Sphingomonas</taxon>
    </lineage>
</organism>
<comment type="caution">
    <text evidence="2">The sequence shown here is derived from an EMBL/GenBank/DDBJ whole genome shotgun (WGS) entry which is preliminary data.</text>
</comment>
<feature type="domain" description="N-acetyltransferase" evidence="1">
    <location>
        <begin position="1"/>
        <end position="141"/>
    </location>
</feature>
<keyword evidence="3" id="KW-1185">Reference proteome</keyword>
<dbReference type="PANTHER" id="PTHR43792">
    <property type="entry name" value="GNAT FAMILY, PUTATIVE (AFU_ORTHOLOGUE AFUA_3G00765)-RELATED-RELATED"/>
    <property type="match status" value="1"/>
</dbReference>
<name>A0ABP7U6F8_9SPHN</name>
<accession>A0ABP7U6F8</accession>
<evidence type="ECO:0000313" key="3">
    <source>
        <dbReference type="Proteomes" id="UP001424459"/>
    </source>
</evidence>
<dbReference type="PROSITE" id="PS51186">
    <property type="entry name" value="GNAT"/>
    <property type="match status" value="1"/>
</dbReference>
<dbReference type="CDD" id="cd04301">
    <property type="entry name" value="NAT_SF"/>
    <property type="match status" value="1"/>
</dbReference>
<dbReference type="InterPro" id="IPR016181">
    <property type="entry name" value="Acyl_CoA_acyltransferase"/>
</dbReference>